<comment type="caution">
    <text evidence="1">The sequence shown here is derived from an EMBL/GenBank/DDBJ whole genome shotgun (WGS) entry which is preliminary data.</text>
</comment>
<organism evidence="1 2">
    <name type="scientific">Hydnum rufescens UP504</name>
    <dbReference type="NCBI Taxonomy" id="1448309"/>
    <lineage>
        <taxon>Eukaryota</taxon>
        <taxon>Fungi</taxon>
        <taxon>Dikarya</taxon>
        <taxon>Basidiomycota</taxon>
        <taxon>Agaricomycotina</taxon>
        <taxon>Agaricomycetes</taxon>
        <taxon>Cantharellales</taxon>
        <taxon>Hydnaceae</taxon>
        <taxon>Hydnum</taxon>
    </lineage>
</organism>
<dbReference type="Proteomes" id="UP000886523">
    <property type="component" value="Unassembled WGS sequence"/>
</dbReference>
<protein>
    <submittedName>
        <fullName evidence="1">Uncharacterized protein</fullName>
    </submittedName>
</protein>
<reference evidence="1" key="1">
    <citation type="journal article" date="2020" name="Nat. Commun.">
        <title>Large-scale genome sequencing of mycorrhizal fungi provides insights into the early evolution of symbiotic traits.</title>
        <authorList>
            <person name="Miyauchi S."/>
            <person name="Kiss E."/>
            <person name="Kuo A."/>
            <person name="Drula E."/>
            <person name="Kohler A."/>
            <person name="Sanchez-Garcia M."/>
            <person name="Morin E."/>
            <person name="Andreopoulos B."/>
            <person name="Barry K.W."/>
            <person name="Bonito G."/>
            <person name="Buee M."/>
            <person name="Carver A."/>
            <person name="Chen C."/>
            <person name="Cichocki N."/>
            <person name="Clum A."/>
            <person name="Culley D."/>
            <person name="Crous P.W."/>
            <person name="Fauchery L."/>
            <person name="Girlanda M."/>
            <person name="Hayes R.D."/>
            <person name="Keri Z."/>
            <person name="LaButti K."/>
            <person name="Lipzen A."/>
            <person name="Lombard V."/>
            <person name="Magnuson J."/>
            <person name="Maillard F."/>
            <person name="Murat C."/>
            <person name="Nolan M."/>
            <person name="Ohm R.A."/>
            <person name="Pangilinan J."/>
            <person name="Pereira M.F."/>
            <person name="Perotto S."/>
            <person name="Peter M."/>
            <person name="Pfister S."/>
            <person name="Riley R."/>
            <person name="Sitrit Y."/>
            <person name="Stielow J.B."/>
            <person name="Szollosi G."/>
            <person name="Zifcakova L."/>
            <person name="Stursova M."/>
            <person name="Spatafora J.W."/>
            <person name="Tedersoo L."/>
            <person name="Vaario L.M."/>
            <person name="Yamada A."/>
            <person name="Yan M."/>
            <person name="Wang P."/>
            <person name="Xu J."/>
            <person name="Bruns T."/>
            <person name="Baldrian P."/>
            <person name="Vilgalys R."/>
            <person name="Dunand C."/>
            <person name="Henrissat B."/>
            <person name="Grigoriev I.V."/>
            <person name="Hibbett D."/>
            <person name="Nagy L.G."/>
            <person name="Martin F.M."/>
        </authorList>
    </citation>
    <scope>NUCLEOTIDE SEQUENCE</scope>
    <source>
        <strain evidence="1">UP504</strain>
    </source>
</reference>
<dbReference type="EMBL" id="MU128996">
    <property type="protein sequence ID" value="KAF9511753.1"/>
    <property type="molecule type" value="Genomic_DNA"/>
</dbReference>
<keyword evidence="2" id="KW-1185">Reference proteome</keyword>
<dbReference type="AlphaFoldDB" id="A0A9P6ATM7"/>
<proteinExistence type="predicted"/>
<sequence>MTPVPTSSVARVLPENFHPRSGHVTAQRFIDFAAVAATIHPGSLSQPYVDGVITADFVPARHSRRAFGKVNPKTAVLYVSVAATPLDSACARLPDGFRRLDLCLESARADGWTRNHSVGDRFGSTRLRGDFRATRLTARADFEPESRQH</sequence>
<evidence type="ECO:0000313" key="1">
    <source>
        <dbReference type="EMBL" id="KAF9511753.1"/>
    </source>
</evidence>
<name>A0A9P6ATM7_9AGAM</name>
<gene>
    <name evidence="1" type="ORF">BS47DRAFT_1394848</name>
</gene>
<accession>A0A9P6ATM7</accession>
<evidence type="ECO:0000313" key="2">
    <source>
        <dbReference type="Proteomes" id="UP000886523"/>
    </source>
</evidence>